<protein>
    <submittedName>
        <fullName evidence="1">Uncharacterized protein</fullName>
    </submittedName>
</protein>
<evidence type="ECO:0000313" key="2">
    <source>
        <dbReference type="Proteomes" id="UP000828941"/>
    </source>
</evidence>
<comment type="caution">
    <text evidence="1">The sequence shown here is derived from an EMBL/GenBank/DDBJ whole genome shotgun (WGS) entry which is preliminary data.</text>
</comment>
<dbReference type="EMBL" id="CM039429">
    <property type="protein sequence ID" value="KAI4348284.1"/>
    <property type="molecule type" value="Genomic_DNA"/>
</dbReference>
<reference evidence="1 2" key="1">
    <citation type="journal article" date="2022" name="DNA Res.">
        <title>Chromosomal-level genome assembly of the orchid tree Bauhinia variegata (Leguminosae; Cercidoideae) supports the allotetraploid origin hypothesis of Bauhinia.</title>
        <authorList>
            <person name="Zhong Y."/>
            <person name="Chen Y."/>
            <person name="Zheng D."/>
            <person name="Pang J."/>
            <person name="Liu Y."/>
            <person name="Luo S."/>
            <person name="Meng S."/>
            <person name="Qian L."/>
            <person name="Wei D."/>
            <person name="Dai S."/>
            <person name="Zhou R."/>
        </authorList>
    </citation>
    <scope>NUCLEOTIDE SEQUENCE [LARGE SCALE GENOMIC DNA]</scope>
    <source>
        <strain evidence="1">BV-YZ2020</strain>
    </source>
</reference>
<gene>
    <name evidence="1" type="ORF">L6164_009020</name>
</gene>
<accession>A0ACB9PHE3</accession>
<sequence>MDKTRISEHVVNSKSGINSATRTFHSLRLPLELPPPHASLSVADYVFSRRRNSPWSDPVALIDAATRRRVSYSEFTHRTLTLAANLSSLIGLSKGDTAFILSSNLVKVPILYFALLSLGVIVSPANPISTDSEISRLVELSKPIIAFATSSTGDKLPKLCLGAILLDSPEFDSLMTTTNTHSNLPLPRAEVSQSDVAAILYSSGTTGKMKGVMLTHRNLTASVASYNSASPQRKSPALFLHTMAYFHVYGFAYCLRSVALSETVVLMERFSLRGMLSAVEKFRVTHLALVPPVVVAMIKIGITEGYDLSSLEGVRCGAAPLGKDIVAAFHRKFPTVVLAQGYGLTESTATVALTVGPVEARRAGTTGKLIAGIEAKIIDPNTGESMLPNEQGEIWLRGPSIMKAGYVGDSEASSATLVDGWLKTGDLGYIDQEGFLYIVDRLKELIKYKAYQVAPAELEQLLQSHPDIKDAAVVPYPDEEGGQVPLACVVRQPQSSLGEAEIIDFIARQVAPYKKIRRVAFVDSIPKTASGKILRKDLTKIVLQKSFSKL</sequence>
<dbReference type="Proteomes" id="UP000828941">
    <property type="component" value="Chromosome 4"/>
</dbReference>
<name>A0ACB9PHE3_BAUVA</name>
<evidence type="ECO:0000313" key="1">
    <source>
        <dbReference type="EMBL" id="KAI4348284.1"/>
    </source>
</evidence>
<proteinExistence type="predicted"/>
<organism evidence="1 2">
    <name type="scientific">Bauhinia variegata</name>
    <name type="common">Purple orchid tree</name>
    <name type="synonym">Phanera variegata</name>
    <dbReference type="NCBI Taxonomy" id="167791"/>
    <lineage>
        <taxon>Eukaryota</taxon>
        <taxon>Viridiplantae</taxon>
        <taxon>Streptophyta</taxon>
        <taxon>Embryophyta</taxon>
        <taxon>Tracheophyta</taxon>
        <taxon>Spermatophyta</taxon>
        <taxon>Magnoliopsida</taxon>
        <taxon>eudicotyledons</taxon>
        <taxon>Gunneridae</taxon>
        <taxon>Pentapetalae</taxon>
        <taxon>rosids</taxon>
        <taxon>fabids</taxon>
        <taxon>Fabales</taxon>
        <taxon>Fabaceae</taxon>
        <taxon>Cercidoideae</taxon>
        <taxon>Cercideae</taxon>
        <taxon>Bauhiniinae</taxon>
        <taxon>Bauhinia</taxon>
    </lineage>
</organism>
<keyword evidence="2" id="KW-1185">Reference proteome</keyword>